<protein>
    <submittedName>
        <fullName evidence="1">Uncharacterized protein</fullName>
    </submittedName>
</protein>
<dbReference type="Proteomes" id="UP000049855">
    <property type="component" value="Unassembled WGS sequence"/>
</dbReference>
<evidence type="ECO:0000313" key="1">
    <source>
        <dbReference type="EMBL" id="CQR70243.1"/>
    </source>
</evidence>
<gene>
    <name evidence="1" type="ORF">SpAn4DRAFT_1212</name>
</gene>
<keyword evidence="2" id="KW-1185">Reference proteome</keyword>
<organism evidence="1 2">
    <name type="scientific">Sporomusa ovata</name>
    <dbReference type="NCBI Taxonomy" id="2378"/>
    <lineage>
        <taxon>Bacteria</taxon>
        <taxon>Bacillati</taxon>
        <taxon>Bacillota</taxon>
        <taxon>Negativicutes</taxon>
        <taxon>Selenomonadales</taxon>
        <taxon>Sporomusaceae</taxon>
        <taxon>Sporomusa</taxon>
    </lineage>
</organism>
<dbReference type="AlphaFoldDB" id="A0A0U1KTM4"/>
<dbReference type="EMBL" id="CTRP01000003">
    <property type="protein sequence ID" value="CQR70243.1"/>
    <property type="molecule type" value="Genomic_DNA"/>
</dbReference>
<dbReference type="RefSeq" id="WP_021168983.1">
    <property type="nucleotide sequence ID" value="NZ_CTRP01000003.1"/>
</dbReference>
<name>A0A0U1KTM4_9FIRM</name>
<proteinExistence type="predicted"/>
<evidence type="ECO:0000313" key="2">
    <source>
        <dbReference type="Proteomes" id="UP000049855"/>
    </source>
</evidence>
<reference evidence="2" key="1">
    <citation type="submission" date="2015-03" db="EMBL/GenBank/DDBJ databases">
        <authorList>
            <person name="Nijsse Bart"/>
        </authorList>
    </citation>
    <scope>NUCLEOTIDE SEQUENCE [LARGE SCALE GENOMIC DNA]</scope>
</reference>
<accession>A0A0U1KTM4</accession>
<sequence length="125" mass="14028">MNNEATIFSRHYCVFFEKTITTLQMENLLREFMMSIGRTLSSYGIILGHIKLLAKLSELAVDHYLFLSLTTLDNVNVIPSKCWPTVSGISIGCIELDVNVLVFGYTINEVEVQVDGALKKLGRGR</sequence>